<feature type="coiled-coil region" evidence="1">
    <location>
        <begin position="36"/>
        <end position="81"/>
    </location>
</feature>
<dbReference type="AlphaFoldDB" id="A0A7S0VHW6"/>
<organism evidence="2">
    <name type="scientific">Polytomella parva</name>
    <dbReference type="NCBI Taxonomy" id="51329"/>
    <lineage>
        <taxon>Eukaryota</taxon>
        <taxon>Viridiplantae</taxon>
        <taxon>Chlorophyta</taxon>
        <taxon>core chlorophytes</taxon>
        <taxon>Chlorophyceae</taxon>
        <taxon>CS clade</taxon>
        <taxon>Chlamydomonadales</taxon>
        <taxon>Chlamydomonadaceae</taxon>
        <taxon>Polytomella</taxon>
    </lineage>
</organism>
<reference evidence="2" key="1">
    <citation type="submission" date="2021-01" db="EMBL/GenBank/DDBJ databases">
        <authorList>
            <person name="Corre E."/>
            <person name="Pelletier E."/>
            <person name="Niang G."/>
            <person name="Scheremetjew M."/>
            <person name="Finn R."/>
            <person name="Kale V."/>
            <person name="Holt S."/>
            <person name="Cochrane G."/>
            <person name="Meng A."/>
            <person name="Brown T."/>
            <person name="Cohen L."/>
        </authorList>
    </citation>
    <scope>NUCLEOTIDE SEQUENCE</scope>
    <source>
        <strain evidence="2">SAG 63-3</strain>
    </source>
</reference>
<dbReference type="EMBL" id="HBFM01025054">
    <property type="protein sequence ID" value="CAD8782786.1"/>
    <property type="molecule type" value="Transcribed_RNA"/>
</dbReference>
<proteinExistence type="predicted"/>
<protein>
    <submittedName>
        <fullName evidence="2">Uncharacterized protein</fullName>
    </submittedName>
</protein>
<accession>A0A7S0VHW6</accession>
<name>A0A7S0VHW6_9CHLO</name>
<gene>
    <name evidence="2" type="ORF">PPAR00522_LOCUS16232</name>
</gene>
<evidence type="ECO:0000313" key="2">
    <source>
        <dbReference type="EMBL" id="CAD8782786.1"/>
    </source>
</evidence>
<evidence type="ECO:0000256" key="1">
    <source>
        <dbReference type="SAM" id="Coils"/>
    </source>
</evidence>
<keyword evidence="1" id="KW-0175">Coiled coil</keyword>
<sequence length="148" mass="17003">MADQGEVTTELTATQYVILAENQRKKKALAETKSQFSKLTSENRILLKQLEETQRENYQVTEHLREELLKKTEEVTALETDIVKLAHEKNDEIARTESTLKEEIRHITDDAAAKHRALQEQVTALQTQLNNVLEFKERQGGGEDALMR</sequence>